<evidence type="ECO:0000313" key="3">
    <source>
        <dbReference type="Proteomes" id="UP000286287"/>
    </source>
</evidence>
<accession>A0A418V1F6</accession>
<reference evidence="2 3" key="1">
    <citation type="submission" date="2018-09" db="EMBL/GenBank/DDBJ databases">
        <authorList>
            <person name="Zhu H."/>
        </authorList>
    </citation>
    <scope>NUCLEOTIDE SEQUENCE [LARGE SCALE GENOMIC DNA]</scope>
    <source>
        <strain evidence="2 3">K2S05-167</strain>
    </source>
</reference>
<evidence type="ECO:0000313" key="1">
    <source>
        <dbReference type="EMBL" id="RJF69732.1"/>
    </source>
</evidence>
<comment type="caution">
    <text evidence="2">The sequence shown here is derived from an EMBL/GenBank/DDBJ whole genome shotgun (WGS) entry which is preliminary data.</text>
</comment>
<sequence length="102" mass="10853">MRILFAVRTRVPGEGSSAQGKSGPKVYLKGEADGQQVKIPALTVWSDGGTHYAIQCQTTAMLVGMFRFPGSENLPGTRLRHIGSLLGGEVGNATVPRKASKR</sequence>
<keyword evidence="3" id="KW-1185">Reference proteome</keyword>
<dbReference type="EMBL" id="QYUJ01000020">
    <property type="protein sequence ID" value="RJF69735.1"/>
    <property type="molecule type" value="Genomic_DNA"/>
</dbReference>
<gene>
    <name evidence="1" type="ORF">D3875_20505</name>
    <name evidence="2" type="ORF">D3875_20520</name>
</gene>
<dbReference type="EMBL" id="QYUJ01000020">
    <property type="protein sequence ID" value="RJF69732.1"/>
    <property type="molecule type" value="Genomic_DNA"/>
</dbReference>
<protein>
    <submittedName>
        <fullName evidence="2">Uncharacterized protein</fullName>
    </submittedName>
</protein>
<dbReference type="Proteomes" id="UP000286287">
    <property type="component" value="Unassembled WGS sequence"/>
</dbReference>
<evidence type="ECO:0000313" key="2">
    <source>
        <dbReference type="EMBL" id="RJF69735.1"/>
    </source>
</evidence>
<proteinExistence type="predicted"/>
<name>A0A418V1F6_9DEIO</name>
<organism evidence="2 3">
    <name type="scientific">Deinococcus cavernae</name>
    <dbReference type="NCBI Taxonomy" id="2320857"/>
    <lineage>
        <taxon>Bacteria</taxon>
        <taxon>Thermotogati</taxon>
        <taxon>Deinococcota</taxon>
        <taxon>Deinococci</taxon>
        <taxon>Deinococcales</taxon>
        <taxon>Deinococcaceae</taxon>
        <taxon>Deinococcus</taxon>
    </lineage>
</organism>
<dbReference type="AlphaFoldDB" id="A0A418V1F6"/>